<name>A0AC35UHR9_9BILA</name>
<proteinExistence type="predicted"/>
<sequence length="450" mass="50732">MATRPASTFTSSSTDSSSSSAPIYNKHNSMGKLKCSSKSSLFNRSAAGIIAEKNFVPALPERSESKETLTQKRDSNPDLTRIENDLKRSMMSLNKLSSITTDRDSACVLDTSNEGDYDSLPMHKFGTHSPDSLLNNESEESEYELSCSGYKRLDDFGSRLISMNITRVCKLITQEDIKTLQLNDKEQNGLQLLLLPSCGVEVRRNCAYRINLLKQLVTESISRSNYPKLIISTWTSIASSLLKDFGNLFAFCSIFSSLKNEADKLDSLFEDSSVKLIKSLLLPIYDQILKNGEVGNDYCRDISLPYIQPLLDIFSGDSNCNVVTTLTIDQQLDEMWVWLSIGRRMSQSCKEYSAKAKTFYCSDSDSKHNIFENSEILYTLSELNQATQRQKIVQTTYKNAAMHNCEKGNCYRQNSDQCNNSHKQSKEDSQHFCQMPKNDLSYKTTIVTSL</sequence>
<organism evidence="1 2">
    <name type="scientific">Rhabditophanes sp. KR3021</name>
    <dbReference type="NCBI Taxonomy" id="114890"/>
    <lineage>
        <taxon>Eukaryota</taxon>
        <taxon>Metazoa</taxon>
        <taxon>Ecdysozoa</taxon>
        <taxon>Nematoda</taxon>
        <taxon>Chromadorea</taxon>
        <taxon>Rhabditida</taxon>
        <taxon>Tylenchina</taxon>
        <taxon>Panagrolaimomorpha</taxon>
        <taxon>Strongyloidoidea</taxon>
        <taxon>Alloionematidae</taxon>
        <taxon>Rhabditophanes</taxon>
    </lineage>
</organism>
<accession>A0AC35UHR9</accession>
<evidence type="ECO:0000313" key="1">
    <source>
        <dbReference type="Proteomes" id="UP000095286"/>
    </source>
</evidence>
<reference evidence="2" key="1">
    <citation type="submission" date="2016-11" db="UniProtKB">
        <authorList>
            <consortium name="WormBaseParasite"/>
        </authorList>
    </citation>
    <scope>IDENTIFICATION</scope>
    <source>
        <strain evidence="2">KR3021</strain>
    </source>
</reference>
<protein>
    <submittedName>
        <fullName evidence="2">Katanin_con80 domain-containing protein</fullName>
    </submittedName>
</protein>
<evidence type="ECO:0000313" key="2">
    <source>
        <dbReference type="WBParaSite" id="RSKR_0001181500.1"/>
    </source>
</evidence>
<dbReference type="Proteomes" id="UP000095286">
    <property type="component" value="Unplaced"/>
</dbReference>
<dbReference type="WBParaSite" id="RSKR_0001181500.1">
    <property type="protein sequence ID" value="RSKR_0001181500.1"/>
    <property type="gene ID" value="RSKR_0001181500"/>
</dbReference>